<dbReference type="EMBL" id="CM042048">
    <property type="protein sequence ID" value="KAI3758297.1"/>
    <property type="molecule type" value="Genomic_DNA"/>
</dbReference>
<accession>A0ACB9EHL7</accession>
<proteinExistence type="predicted"/>
<comment type="caution">
    <text evidence="1">The sequence shown here is derived from an EMBL/GenBank/DDBJ whole genome shotgun (WGS) entry which is preliminary data.</text>
</comment>
<dbReference type="Proteomes" id="UP001055879">
    <property type="component" value="Linkage Group LG02"/>
</dbReference>
<reference evidence="2" key="1">
    <citation type="journal article" date="2022" name="Mol. Ecol. Resour.">
        <title>The genomes of chicory, endive, great burdock and yacon provide insights into Asteraceae palaeo-polyploidization history and plant inulin production.</title>
        <authorList>
            <person name="Fan W."/>
            <person name="Wang S."/>
            <person name="Wang H."/>
            <person name="Wang A."/>
            <person name="Jiang F."/>
            <person name="Liu H."/>
            <person name="Zhao H."/>
            <person name="Xu D."/>
            <person name="Zhang Y."/>
        </authorList>
    </citation>
    <scope>NUCLEOTIDE SEQUENCE [LARGE SCALE GENOMIC DNA]</scope>
    <source>
        <strain evidence="2">cv. Niubang</strain>
    </source>
</reference>
<sequence length="156" mass="18305">MMSLGMDTRPPILINENEFTQWQDRFINFIERQANGENMMKSFTEGPFAKPKNDIPATAEELSREKSDREAKSNLMLALPNSIYNRIDCFKNNLMMMWTHLEKIMLGSAVATQLRQTRFMNNFEEFKAKDGETLKSFFDRFCIVMNDLRKIKVTKT</sequence>
<reference evidence="1 2" key="2">
    <citation type="journal article" date="2022" name="Mol. Ecol. Resour.">
        <title>The genomes of chicory, endive, great burdock and yacon provide insights into Asteraceae paleo-polyploidization history and plant inulin production.</title>
        <authorList>
            <person name="Fan W."/>
            <person name="Wang S."/>
            <person name="Wang H."/>
            <person name="Wang A."/>
            <person name="Jiang F."/>
            <person name="Liu H."/>
            <person name="Zhao H."/>
            <person name="Xu D."/>
            <person name="Zhang Y."/>
        </authorList>
    </citation>
    <scope>NUCLEOTIDE SEQUENCE [LARGE SCALE GENOMIC DNA]</scope>
    <source>
        <strain evidence="2">cv. Niubang</strain>
    </source>
</reference>
<evidence type="ECO:0000313" key="2">
    <source>
        <dbReference type="Proteomes" id="UP001055879"/>
    </source>
</evidence>
<keyword evidence="2" id="KW-1185">Reference proteome</keyword>
<organism evidence="1 2">
    <name type="scientific">Arctium lappa</name>
    <name type="common">Greater burdock</name>
    <name type="synonym">Lappa major</name>
    <dbReference type="NCBI Taxonomy" id="4217"/>
    <lineage>
        <taxon>Eukaryota</taxon>
        <taxon>Viridiplantae</taxon>
        <taxon>Streptophyta</taxon>
        <taxon>Embryophyta</taxon>
        <taxon>Tracheophyta</taxon>
        <taxon>Spermatophyta</taxon>
        <taxon>Magnoliopsida</taxon>
        <taxon>eudicotyledons</taxon>
        <taxon>Gunneridae</taxon>
        <taxon>Pentapetalae</taxon>
        <taxon>asterids</taxon>
        <taxon>campanulids</taxon>
        <taxon>Asterales</taxon>
        <taxon>Asteraceae</taxon>
        <taxon>Carduoideae</taxon>
        <taxon>Cardueae</taxon>
        <taxon>Arctiinae</taxon>
        <taxon>Arctium</taxon>
    </lineage>
</organism>
<evidence type="ECO:0000313" key="1">
    <source>
        <dbReference type="EMBL" id="KAI3758297.1"/>
    </source>
</evidence>
<protein>
    <submittedName>
        <fullName evidence="1">Uncharacterized protein</fullName>
    </submittedName>
</protein>
<gene>
    <name evidence="1" type="ORF">L6452_05856</name>
</gene>
<name>A0ACB9EHL7_ARCLA</name>